<dbReference type="RefSeq" id="WP_160626236.1">
    <property type="nucleotide sequence ID" value="NZ_CP047593.1"/>
</dbReference>
<evidence type="ECO:0000313" key="2">
    <source>
        <dbReference type="EMBL" id="QHI68178.1"/>
    </source>
</evidence>
<dbReference type="Proteomes" id="UP000464954">
    <property type="component" value="Chromosome"/>
</dbReference>
<gene>
    <name evidence="2" type="ORF">GT409_01505</name>
</gene>
<keyword evidence="1" id="KW-0732">Signal</keyword>
<proteinExistence type="predicted"/>
<evidence type="ECO:0000313" key="3">
    <source>
        <dbReference type="Proteomes" id="UP000464954"/>
    </source>
</evidence>
<organism evidence="2 3">
    <name type="scientific">Tichowtungia aerotolerans</name>
    <dbReference type="NCBI Taxonomy" id="2697043"/>
    <lineage>
        <taxon>Bacteria</taxon>
        <taxon>Pseudomonadati</taxon>
        <taxon>Kiritimatiellota</taxon>
        <taxon>Tichowtungiia</taxon>
        <taxon>Tichowtungiales</taxon>
        <taxon>Tichowtungiaceae</taxon>
        <taxon>Tichowtungia</taxon>
    </lineage>
</organism>
<dbReference type="EMBL" id="CP047593">
    <property type="protein sequence ID" value="QHI68178.1"/>
    <property type="molecule type" value="Genomic_DNA"/>
</dbReference>
<keyword evidence="3" id="KW-1185">Reference proteome</keyword>
<dbReference type="AlphaFoldDB" id="A0A6P1M7M8"/>
<evidence type="ECO:0000256" key="1">
    <source>
        <dbReference type="SAM" id="SignalP"/>
    </source>
</evidence>
<protein>
    <submittedName>
        <fullName evidence="2">Uncharacterized protein</fullName>
    </submittedName>
</protein>
<dbReference type="PROSITE" id="PS51257">
    <property type="entry name" value="PROKAR_LIPOPROTEIN"/>
    <property type="match status" value="1"/>
</dbReference>
<sequence>MKTQKIFYGVVVLFLAGCAAIKQSGATVNDRTISNPSLGFFGFSFAVPDGFELYDPATDVPTKYGDVQQMAIRIYDLNESYHPAGNETFYESFLMFSEHTSFLLVTVLNDRLAPLDTEWADHEIAMQRQLFPMYNASHTERMAVGDSRLEALKISGQAYERKGWYYAGPKHGRTEFSYEACRVSGVNRDSYILMGFCLPEHEHILSLQMQELMRGFRL</sequence>
<feature type="chain" id="PRO_5026754577" evidence="1">
    <location>
        <begin position="25"/>
        <end position="218"/>
    </location>
</feature>
<dbReference type="KEGG" id="taer:GT409_01505"/>
<accession>A0A6P1M7M8</accession>
<name>A0A6P1M7M8_9BACT</name>
<feature type="signal peptide" evidence="1">
    <location>
        <begin position="1"/>
        <end position="24"/>
    </location>
</feature>
<reference evidence="2 3" key="1">
    <citation type="submission" date="2020-01" db="EMBL/GenBank/DDBJ databases">
        <title>Ponticoccus aerotolerans gen. nov., sp. nov., an anaerobic bacterium and proposal of Ponticoccusceae fam. nov., Ponticoccusles ord. nov. and Ponticoccuse classis nov. in the phylum Kiritimatiellaeota.</title>
        <authorList>
            <person name="Zhou L.Y."/>
            <person name="Du Z.J."/>
        </authorList>
    </citation>
    <scope>NUCLEOTIDE SEQUENCE [LARGE SCALE GENOMIC DNA]</scope>
    <source>
        <strain evidence="2 3">S-5007</strain>
    </source>
</reference>